<dbReference type="EMBL" id="MN740916">
    <property type="protein sequence ID" value="QHU17618.1"/>
    <property type="molecule type" value="Genomic_DNA"/>
</dbReference>
<evidence type="ECO:0000256" key="1">
    <source>
        <dbReference type="ARBA" id="ARBA00004651"/>
    </source>
</evidence>
<dbReference type="AlphaFoldDB" id="A0A6C0KMQ1"/>
<feature type="transmembrane region" description="Helical" evidence="7">
    <location>
        <begin position="51"/>
        <end position="68"/>
    </location>
</feature>
<dbReference type="GO" id="GO:0022857">
    <property type="term" value="F:transmembrane transporter activity"/>
    <property type="evidence" value="ECO:0007669"/>
    <property type="project" value="InterPro"/>
</dbReference>
<evidence type="ECO:0000256" key="2">
    <source>
        <dbReference type="ARBA" id="ARBA00022448"/>
    </source>
</evidence>
<keyword evidence="2" id="KW-0813">Transport</keyword>
<name>A0A6C0KMQ1_9ZZZZ</name>
<dbReference type="Gene3D" id="1.10.3730.20">
    <property type="match status" value="1"/>
</dbReference>
<proteinExistence type="predicted"/>
<evidence type="ECO:0000313" key="8">
    <source>
        <dbReference type="EMBL" id="QHU17618.1"/>
    </source>
</evidence>
<evidence type="ECO:0000256" key="5">
    <source>
        <dbReference type="ARBA" id="ARBA00022989"/>
    </source>
</evidence>
<dbReference type="InterPro" id="IPR045324">
    <property type="entry name" value="Small_multidrug_res"/>
</dbReference>
<protein>
    <recommendedName>
        <fullName evidence="9">EamA domain-containing protein</fullName>
    </recommendedName>
</protein>
<evidence type="ECO:0000256" key="3">
    <source>
        <dbReference type="ARBA" id="ARBA00022475"/>
    </source>
</evidence>
<accession>A0A6C0KMQ1</accession>
<evidence type="ECO:0000256" key="6">
    <source>
        <dbReference type="ARBA" id="ARBA00023136"/>
    </source>
</evidence>
<keyword evidence="5 7" id="KW-1133">Transmembrane helix</keyword>
<dbReference type="InterPro" id="IPR000390">
    <property type="entry name" value="Small_drug/metabolite_transptr"/>
</dbReference>
<keyword evidence="4 7" id="KW-0812">Transmembrane</keyword>
<feature type="transmembrane region" description="Helical" evidence="7">
    <location>
        <begin position="80"/>
        <end position="98"/>
    </location>
</feature>
<evidence type="ECO:0008006" key="9">
    <source>
        <dbReference type="Google" id="ProtNLM"/>
    </source>
</evidence>
<evidence type="ECO:0000256" key="4">
    <source>
        <dbReference type="ARBA" id="ARBA00022692"/>
    </source>
</evidence>
<dbReference type="PANTHER" id="PTHR30561:SF1">
    <property type="entry name" value="MULTIDRUG TRANSPORTER EMRE"/>
    <property type="match status" value="1"/>
</dbReference>
<keyword evidence="3" id="KW-1003">Cell membrane</keyword>
<keyword evidence="6 7" id="KW-0472">Membrane</keyword>
<dbReference type="Pfam" id="PF00893">
    <property type="entry name" value="Multi_Drug_Res"/>
    <property type="match status" value="1"/>
</dbReference>
<reference evidence="8" key="1">
    <citation type="journal article" date="2020" name="Nature">
        <title>Giant virus diversity and host interactions through global metagenomics.</title>
        <authorList>
            <person name="Schulz F."/>
            <person name="Roux S."/>
            <person name="Paez-Espino D."/>
            <person name="Jungbluth S."/>
            <person name="Walsh D.A."/>
            <person name="Denef V.J."/>
            <person name="McMahon K.D."/>
            <person name="Konstantinidis K.T."/>
            <person name="Eloe-Fadrosh E.A."/>
            <person name="Kyrpides N.C."/>
            <person name="Woyke T."/>
        </authorList>
    </citation>
    <scope>NUCLEOTIDE SEQUENCE</scope>
    <source>
        <strain evidence="8">GVMAG-S-3300012919-55</strain>
    </source>
</reference>
<dbReference type="GO" id="GO:0005886">
    <property type="term" value="C:plasma membrane"/>
    <property type="evidence" value="ECO:0007669"/>
    <property type="project" value="UniProtKB-SubCell"/>
</dbReference>
<dbReference type="PANTHER" id="PTHR30561">
    <property type="entry name" value="SMR FAMILY PROTON-DEPENDENT DRUG EFFLUX TRANSPORTER SUGE"/>
    <property type="match status" value="1"/>
</dbReference>
<dbReference type="InterPro" id="IPR037185">
    <property type="entry name" value="EmrE-like"/>
</dbReference>
<organism evidence="8">
    <name type="scientific">viral metagenome</name>
    <dbReference type="NCBI Taxonomy" id="1070528"/>
    <lineage>
        <taxon>unclassified sequences</taxon>
        <taxon>metagenomes</taxon>
        <taxon>organismal metagenomes</taxon>
    </lineage>
</organism>
<sequence>MLLISSVNHIKPLLFHSPIQRIMTPDVFLTSSILLETTSTLCLQKVQHNKWWFIPVYTGYGISFYLFPKCFEKYNLNVAYTIWSGVGILFTFLVDVCLQREAITFKKVLALFMIINGICMIK</sequence>
<evidence type="ECO:0000256" key="7">
    <source>
        <dbReference type="SAM" id="Phobius"/>
    </source>
</evidence>
<dbReference type="SUPFAM" id="SSF103481">
    <property type="entry name" value="Multidrug resistance efflux transporter EmrE"/>
    <property type="match status" value="1"/>
</dbReference>
<comment type="subcellular location">
    <subcellularLocation>
        <location evidence="1">Cell membrane</location>
        <topology evidence="1">Multi-pass membrane protein</topology>
    </subcellularLocation>
</comment>